<keyword evidence="1" id="KW-0808">Transferase</keyword>
<keyword evidence="1" id="KW-0489">Methyltransferase</keyword>
<dbReference type="Gene3D" id="3.40.50.150">
    <property type="entry name" value="Vaccinia Virus protein VP39"/>
    <property type="match status" value="1"/>
</dbReference>
<organism evidence="1 2">
    <name type="scientific">Robbsia betulipollinis</name>
    <dbReference type="NCBI Taxonomy" id="2981849"/>
    <lineage>
        <taxon>Bacteria</taxon>
        <taxon>Pseudomonadati</taxon>
        <taxon>Pseudomonadota</taxon>
        <taxon>Betaproteobacteria</taxon>
        <taxon>Burkholderiales</taxon>
        <taxon>Burkholderiaceae</taxon>
        <taxon>Robbsia</taxon>
    </lineage>
</organism>
<evidence type="ECO:0000313" key="2">
    <source>
        <dbReference type="Proteomes" id="UP001082899"/>
    </source>
</evidence>
<dbReference type="InterPro" id="IPR029063">
    <property type="entry name" value="SAM-dependent_MTases_sf"/>
</dbReference>
<gene>
    <name evidence="1" type="ORF">OVY01_10145</name>
</gene>
<dbReference type="SUPFAM" id="SSF53335">
    <property type="entry name" value="S-adenosyl-L-methionine-dependent methyltransferases"/>
    <property type="match status" value="1"/>
</dbReference>
<dbReference type="Proteomes" id="UP001082899">
    <property type="component" value="Unassembled WGS sequence"/>
</dbReference>
<comment type="caution">
    <text evidence="1">The sequence shown here is derived from an EMBL/GenBank/DDBJ whole genome shotgun (WGS) entry which is preliminary data.</text>
</comment>
<dbReference type="RefSeq" id="WP_267847319.1">
    <property type="nucleotide sequence ID" value="NZ_JAPMXC010000001.1"/>
</dbReference>
<dbReference type="Pfam" id="PF13489">
    <property type="entry name" value="Methyltransf_23"/>
    <property type="match status" value="1"/>
</dbReference>
<dbReference type="GO" id="GO:0032259">
    <property type="term" value="P:methylation"/>
    <property type="evidence" value="ECO:0007669"/>
    <property type="project" value="UniProtKB-KW"/>
</dbReference>
<protein>
    <submittedName>
        <fullName evidence="1">Methyltransferase domain-containing protein</fullName>
    </submittedName>
</protein>
<proteinExistence type="predicted"/>
<sequence length="237" mass="26537">MKTDNSPEIDSLQNIYNGEYYKSHCGKIPYERSRLWLDFFGGVADEIIRHLKPKNVFDAGCALGFLVESLWDRGVRTKGRDFSTFAISQVRPDIAAFCEVGSITDSFNGTYDLVTCIEVIEHIPEVEALKAIEAMTAATSVILFSSSPTDLTEPTHINVKPPIYWLMRFAERGFAPDVLVDASFLAPQAFVMRRTESAIDLVHLQLFAQSIRLKIALADREERLNAIRNEASSTADV</sequence>
<dbReference type="EMBL" id="JAPMXC010000001">
    <property type="protein sequence ID" value="MCY0387587.1"/>
    <property type="molecule type" value="Genomic_DNA"/>
</dbReference>
<evidence type="ECO:0000313" key="1">
    <source>
        <dbReference type="EMBL" id="MCY0387587.1"/>
    </source>
</evidence>
<accession>A0ABT3ZMN4</accession>
<dbReference type="GO" id="GO:0008168">
    <property type="term" value="F:methyltransferase activity"/>
    <property type="evidence" value="ECO:0007669"/>
    <property type="project" value="UniProtKB-KW"/>
</dbReference>
<name>A0ABT3ZMN4_9BURK</name>
<keyword evidence="2" id="KW-1185">Reference proteome</keyword>
<reference evidence="1" key="1">
    <citation type="submission" date="2022-11" db="EMBL/GenBank/DDBJ databases">
        <title>Robbsia betulipollinis sp. nov., isolated from pollen of birch (Betula pendula).</title>
        <authorList>
            <person name="Shi H."/>
            <person name="Ambika Manirajan B."/>
            <person name="Ratering S."/>
            <person name="Geissler-Plaum R."/>
            <person name="Schnell S."/>
        </authorList>
    </citation>
    <scope>NUCLEOTIDE SEQUENCE</scope>
    <source>
        <strain evidence="1">Bb-Pol-6</strain>
    </source>
</reference>